<protein>
    <submittedName>
        <fullName evidence="1">Uncharacterized protein</fullName>
    </submittedName>
</protein>
<proteinExistence type="predicted"/>
<keyword evidence="2" id="KW-1185">Reference proteome</keyword>
<gene>
    <name evidence="1" type="ORF">PsYK624_168810</name>
</gene>
<evidence type="ECO:0000313" key="1">
    <source>
        <dbReference type="EMBL" id="GJF00588.1"/>
    </source>
</evidence>
<reference evidence="1 2" key="1">
    <citation type="submission" date="2021-08" db="EMBL/GenBank/DDBJ databases">
        <title>Draft Genome Sequence of Phanerochaete sordida strain YK-624.</title>
        <authorList>
            <person name="Mori T."/>
            <person name="Dohra H."/>
            <person name="Suzuki T."/>
            <person name="Kawagishi H."/>
            <person name="Hirai H."/>
        </authorList>
    </citation>
    <scope>NUCLEOTIDE SEQUENCE [LARGE SCALE GENOMIC DNA]</scope>
    <source>
        <strain evidence="1 2">YK-624</strain>
    </source>
</reference>
<dbReference type="Proteomes" id="UP000703269">
    <property type="component" value="Unassembled WGS sequence"/>
</dbReference>
<accession>A0A9P3LPB0</accession>
<comment type="caution">
    <text evidence="1">The sequence shown here is derived from an EMBL/GenBank/DDBJ whole genome shotgun (WGS) entry which is preliminary data.</text>
</comment>
<organism evidence="1 2">
    <name type="scientific">Phanerochaete sordida</name>
    <dbReference type="NCBI Taxonomy" id="48140"/>
    <lineage>
        <taxon>Eukaryota</taxon>
        <taxon>Fungi</taxon>
        <taxon>Dikarya</taxon>
        <taxon>Basidiomycota</taxon>
        <taxon>Agaricomycotina</taxon>
        <taxon>Agaricomycetes</taxon>
        <taxon>Polyporales</taxon>
        <taxon>Phanerochaetaceae</taxon>
        <taxon>Phanerochaete</taxon>
    </lineage>
</organism>
<dbReference type="AlphaFoldDB" id="A0A9P3LPB0"/>
<sequence length="69" mass="7751">MCPCSPGASADHRHDVSSCIPGRLIVLMREAKSQEDVSFGHCVHLMCTRLLRDHRSAHDVHLEIIQTFV</sequence>
<evidence type="ECO:0000313" key="2">
    <source>
        <dbReference type="Proteomes" id="UP000703269"/>
    </source>
</evidence>
<dbReference type="EMBL" id="BPQB01000168">
    <property type="protein sequence ID" value="GJF00588.1"/>
    <property type="molecule type" value="Genomic_DNA"/>
</dbReference>
<name>A0A9P3LPB0_9APHY</name>